<dbReference type="EMBL" id="JBHMBK010000078">
    <property type="protein sequence ID" value="MFB9691268.1"/>
    <property type="molecule type" value="Genomic_DNA"/>
</dbReference>
<evidence type="ECO:0000313" key="2">
    <source>
        <dbReference type="EMBL" id="MFB9691268.1"/>
    </source>
</evidence>
<dbReference type="Pfam" id="PF01844">
    <property type="entry name" value="HNH"/>
    <property type="match status" value="1"/>
</dbReference>
<dbReference type="CDD" id="cd00085">
    <property type="entry name" value="HNHc"/>
    <property type="match status" value="1"/>
</dbReference>
<keyword evidence="2" id="KW-0540">Nuclease</keyword>
<feature type="domain" description="HNH nuclease" evidence="1">
    <location>
        <begin position="38"/>
        <end position="91"/>
    </location>
</feature>
<evidence type="ECO:0000259" key="1">
    <source>
        <dbReference type="SMART" id="SM00507"/>
    </source>
</evidence>
<gene>
    <name evidence="2" type="ORF">ACFFTO_44460</name>
</gene>
<sequence length="107" mass="11783">MLRRACMTCPGVAVPGAAHCERCGGGHRSAAGDRVRQAVRRAINRTGRARCHACGHTFPSRAVQVDHIRPLRDGGRDEPGNVQVLCTACHRDKTEDENTRRIFRPQS</sequence>
<protein>
    <submittedName>
        <fullName evidence="2">HNH endonuclease</fullName>
    </submittedName>
</protein>
<keyword evidence="2" id="KW-0378">Hydrolase</keyword>
<dbReference type="RefSeq" id="WP_378207980.1">
    <property type="nucleotide sequence ID" value="NZ_JBHMBK010000078.1"/>
</dbReference>
<proteinExistence type="predicted"/>
<reference evidence="2 3" key="1">
    <citation type="submission" date="2024-09" db="EMBL/GenBank/DDBJ databases">
        <authorList>
            <person name="Sun Q."/>
            <person name="Mori K."/>
        </authorList>
    </citation>
    <scope>NUCLEOTIDE SEQUENCE [LARGE SCALE GENOMIC DNA]</scope>
    <source>
        <strain evidence="2 3">JCM 13852</strain>
    </source>
</reference>
<dbReference type="GO" id="GO:0004519">
    <property type="term" value="F:endonuclease activity"/>
    <property type="evidence" value="ECO:0007669"/>
    <property type="project" value="UniProtKB-KW"/>
</dbReference>
<dbReference type="Gene3D" id="1.10.30.50">
    <property type="match status" value="1"/>
</dbReference>
<evidence type="ECO:0000313" key="3">
    <source>
        <dbReference type="Proteomes" id="UP001589535"/>
    </source>
</evidence>
<dbReference type="InterPro" id="IPR002711">
    <property type="entry name" value="HNH"/>
</dbReference>
<keyword evidence="3" id="KW-1185">Reference proteome</keyword>
<dbReference type="Proteomes" id="UP001589535">
    <property type="component" value="Unassembled WGS sequence"/>
</dbReference>
<accession>A0ABV5UIM5</accession>
<organism evidence="2 3">
    <name type="scientific">Amycolatopsis plumensis</name>
    <dbReference type="NCBI Taxonomy" id="236508"/>
    <lineage>
        <taxon>Bacteria</taxon>
        <taxon>Bacillati</taxon>
        <taxon>Actinomycetota</taxon>
        <taxon>Actinomycetes</taxon>
        <taxon>Pseudonocardiales</taxon>
        <taxon>Pseudonocardiaceae</taxon>
        <taxon>Amycolatopsis</taxon>
    </lineage>
</organism>
<keyword evidence="2" id="KW-0255">Endonuclease</keyword>
<dbReference type="InterPro" id="IPR003615">
    <property type="entry name" value="HNH_nuc"/>
</dbReference>
<dbReference type="SMART" id="SM00507">
    <property type="entry name" value="HNHc"/>
    <property type="match status" value="1"/>
</dbReference>
<name>A0ABV5UIM5_9PSEU</name>
<comment type="caution">
    <text evidence="2">The sequence shown here is derived from an EMBL/GenBank/DDBJ whole genome shotgun (WGS) entry which is preliminary data.</text>
</comment>